<protein>
    <submittedName>
        <fullName evidence="6">Flavin-containing monooxygenase</fullName>
        <ecNumber evidence="6">1.14.13.8</ecNumber>
    </submittedName>
</protein>
<dbReference type="OrthoDB" id="66881at2759"/>
<organism evidence="6 7">
    <name type="scientific">Scheffersomyces stipitis (strain ATCC 58785 / CBS 6054 / NBRC 10063 / NRRL Y-11545)</name>
    <name type="common">Yeast</name>
    <name type="synonym">Pichia stipitis</name>
    <dbReference type="NCBI Taxonomy" id="322104"/>
    <lineage>
        <taxon>Eukaryota</taxon>
        <taxon>Fungi</taxon>
        <taxon>Dikarya</taxon>
        <taxon>Ascomycota</taxon>
        <taxon>Saccharomycotina</taxon>
        <taxon>Pichiomycetes</taxon>
        <taxon>Debaryomycetaceae</taxon>
        <taxon>Scheffersomyces</taxon>
    </lineage>
</organism>
<keyword evidence="5 6" id="KW-0560">Oxidoreductase</keyword>
<reference evidence="6 7" key="1">
    <citation type="journal article" date="2007" name="Nat. Biotechnol.">
        <title>Genome sequence of the lignocellulose-bioconverting and xylose-fermenting yeast Pichia stipitis.</title>
        <authorList>
            <person name="Jeffries T.W."/>
            <person name="Grigoriev I.V."/>
            <person name="Grimwood J."/>
            <person name="Laplaza J.M."/>
            <person name="Aerts A."/>
            <person name="Salamov A."/>
            <person name="Schmutz J."/>
            <person name="Lindquist E."/>
            <person name="Dehal P."/>
            <person name="Shapiro H."/>
            <person name="Jin Y.S."/>
            <person name="Passoth V."/>
            <person name="Richardson P.M."/>
        </authorList>
    </citation>
    <scope>NUCLEOTIDE SEQUENCE [LARGE SCALE GENOMIC DNA]</scope>
    <source>
        <strain evidence="7">ATCC 58785 / CBS 6054 / NBRC 10063 / NRRL Y-11545</strain>
    </source>
</reference>
<dbReference type="EMBL" id="CP000499">
    <property type="protein sequence ID" value="ABN66850.2"/>
    <property type="molecule type" value="Genomic_DNA"/>
</dbReference>
<dbReference type="PANTHER" id="PTHR23023">
    <property type="entry name" value="DIMETHYLANILINE MONOOXYGENASE"/>
    <property type="match status" value="1"/>
</dbReference>
<dbReference type="GO" id="GO:0050661">
    <property type="term" value="F:NADP binding"/>
    <property type="evidence" value="ECO:0007669"/>
    <property type="project" value="InterPro"/>
</dbReference>
<dbReference type="RefSeq" id="XP_001384879.2">
    <property type="nucleotide sequence ID" value="XM_001384842.1"/>
</dbReference>
<accession>A3LVV8</accession>
<dbReference type="GO" id="GO:0004499">
    <property type="term" value="F:N,N-dimethylaniline monooxygenase activity"/>
    <property type="evidence" value="ECO:0007669"/>
    <property type="project" value="InterPro"/>
</dbReference>
<keyword evidence="2" id="KW-0285">Flavoprotein</keyword>
<comment type="similarity">
    <text evidence="1">Belongs to the FMO family.</text>
</comment>
<dbReference type="Gene3D" id="3.50.50.60">
    <property type="entry name" value="FAD/NAD(P)-binding domain"/>
    <property type="match status" value="2"/>
</dbReference>
<dbReference type="SUPFAM" id="SSF51905">
    <property type="entry name" value="FAD/NAD(P)-binding domain"/>
    <property type="match status" value="2"/>
</dbReference>
<evidence type="ECO:0000256" key="4">
    <source>
        <dbReference type="ARBA" id="ARBA00022857"/>
    </source>
</evidence>
<sequence>MPSVSDYQIDLDVPVQLEPSQVKTIAIIGGGASGAIIADSLLKEAPSSFSKITLFERRSKLGGVWALDEETKKTPNNIIKSGYTNIKTDPQLKNPFHDRSNSNRFEKFIITPKSTQERFVETPSYQGITTNIIEKMMTYSDVNQWNLPEKTPEERTYVNGLVVRDYIDAYISKNLENERFELIQNSTVEDVERIPKSVSDANEIPYKFRLTIRQPANEENDVWYQEEFDSVVVATGHYHVPFIPYVKGLEELQNKYDDVIQHAKFYRDPEVYKDKTVVVVGSRASGADLTKYIADSAVSVIQSIRNIDNTKRFSKKPNIVYKPTIVEYQLLEEGGFNIIFEDGTEVKNPDHVIYATGYQFSFSYLNRLLGEEVTKDGVVISDLYQHTFHINEPLITFIGVPIDGVSFRVFEYQAILASRYLAGKISLPNRREQREWADKRLSEKGFTRAYHTIGVVDSSNYLNGLIKLGEITNTKINAGRQFPELKEEDLALYRAAGQRLREFWDER</sequence>
<keyword evidence="4" id="KW-0521">NADP</keyword>
<gene>
    <name evidence="6" type="primary">FMO2</name>
    <name evidence="6" type="ORF">PICST_32260</name>
</gene>
<name>A3LVV8_PICST</name>
<dbReference type="Pfam" id="PF13450">
    <property type="entry name" value="NAD_binding_8"/>
    <property type="match status" value="1"/>
</dbReference>
<dbReference type="eggNOG" id="KOG1399">
    <property type="taxonomic scope" value="Eukaryota"/>
</dbReference>
<evidence type="ECO:0000313" key="7">
    <source>
        <dbReference type="Proteomes" id="UP000002258"/>
    </source>
</evidence>
<dbReference type="PIRSF" id="PIRSF000332">
    <property type="entry name" value="FMO"/>
    <property type="match status" value="1"/>
</dbReference>
<dbReference type="KEGG" id="pic:PICST_32260"/>
<dbReference type="InterPro" id="IPR036188">
    <property type="entry name" value="FAD/NAD-bd_sf"/>
</dbReference>
<evidence type="ECO:0000256" key="2">
    <source>
        <dbReference type="ARBA" id="ARBA00022630"/>
    </source>
</evidence>
<dbReference type="AlphaFoldDB" id="A3LVV8"/>
<dbReference type="InterPro" id="IPR020946">
    <property type="entry name" value="Flavin_mOase-like"/>
</dbReference>
<evidence type="ECO:0000256" key="1">
    <source>
        <dbReference type="ARBA" id="ARBA00009183"/>
    </source>
</evidence>
<proteinExistence type="inferred from homology"/>
<dbReference type="HOGENOM" id="CLU_006909_5_0_1"/>
<dbReference type="Proteomes" id="UP000002258">
    <property type="component" value="Chromosome 5"/>
</dbReference>
<dbReference type="EC" id="1.14.13.8" evidence="6"/>
<dbReference type="GeneID" id="4839707"/>
<keyword evidence="3" id="KW-0274">FAD</keyword>
<evidence type="ECO:0000256" key="3">
    <source>
        <dbReference type="ARBA" id="ARBA00022827"/>
    </source>
</evidence>
<evidence type="ECO:0000313" key="6">
    <source>
        <dbReference type="EMBL" id="ABN66850.2"/>
    </source>
</evidence>
<evidence type="ECO:0000256" key="5">
    <source>
        <dbReference type="ARBA" id="ARBA00023002"/>
    </source>
</evidence>
<dbReference type="InterPro" id="IPR050346">
    <property type="entry name" value="FMO-like"/>
</dbReference>
<dbReference type="InterPro" id="IPR000960">
    <property type="entry name" value="Flavin_mOase"/>
</dbReference>
<dbReference type="InParanoid" id="A3LVV8"/>
<keyword evidence="6" id="KW-0503">Monooxygenase</keyword>
<dbReference type="Pfam" id="PF00743">
    <property type="entry name" value="FMO-like"/>
    <property type="match status" value="2"/>
</dbReference>
<keyword evidence="7" id="KW-1185">Reference proteome</keyword>
<dbReference type="OMA" id="KFVAREP"/>
<dbReference type="GO" id="GO:0050660">
    <property type="term" value="F:flavin adenine dinucleotide binding"/>
    <property type="evidence" value="ECO:0007669"/>
    <property type="project" value="InterPro"/>
</dbReference>